<dbReference type="Gene3D" id="3.40.50.2000">
    <property type="entry name" value="Glycogen Phosphorylase B"/>
    <property type="match status" value="2"/>
</dbReference>
<dbReference type="Pfam" id="PF01075">
    <property type="entry name" value="Glyco_transf_9"/>
    <property type="match status" value="1"/>
</dbReference>
<protein>
    <submittedName>
        <fullName evidence="3">LPS biosynthesis-related glycosyltransferase</fullName>
    </submittedName>
</protein>
<dbReference type="CDD" id="cd03789">
    <property type="entry name" value="GT9_LPS_heptosyltransferase"/>
    <property type="match status" value="1"/>
</dbReference>
<dbReference type="SUPFAM" id="SSF53756">
    <property type="entry name" value="UDP-Glycosyltransferase/glycogen phosphorylase"/>
    <property type="match status" value="1"/>
</dbReference>
<organism evidence="3 4">
    <name type="scientific">Nocardia sputorum</name>
    <dbReference type="NCBI Taxonomy" id="2984338"/>
    <lineage>
        <taxon>Bacteria</taxon>
        <taxon>Bacillati</taxon>
        <taxon>Actinomycetota</taxon>
        <taxon>Actinomycetes</taxon>
        <taxon>Mycobacteriales</taxon>
        <taxon>Nocardiaceae</taxon>
        <taxon>Nocardia</taxon>
    </lineage>
</organism>
<proteinExistence type="predicted"/>
<keyword evidence="1" id="KW-0328">Glycosyltransferase</keyword>
<sequence length="367" mass="39121">MGHAGGAITRTGLVPSRPALGPLGEVFPGVRRIAVLRGGGLGDLLFAFPAIHALAATYPAARIVLLGTAEHAELLGDRAGPIDRVVVVDEQGDVDGEVRAELGPIDLGVQLHGGGAWSNPFLTSLRPRWTVGSRAAGAPALTRTLPFRYYQHETLRALEVVGLAGAAPVMLEAHLEPTPADRSAAGPVLRDLRGPIAAIHPGARDPRRRWPTERFADVATHCLDRGVAVVLLGSESDRELVDGLRSRIGAHPLDHRIRTLIGAPLPALCGVLARSGVFVGNDSGPRHLARAFGIPTVGIFWIGNVINAGPLGRARDRVLMSWTTTCPVCHRDCTDEELPRCPHDVSFVADVRTDDVCRDIDELLEHT</sequence>
<evidence type="ECO:0000313" key="3">
    <source>
        <dbReference type="EMBL" id="BDT98630.1"/>
    </source>
</evidence>
<name>A0ABN6U0F0_9NOCA</name>
<dbReference type="PANTHER" id="PTHR30160:SF1">
    <property type="entry name" value="LIPOPOLYSACCHARIDE 1,2-N-ACETYLGLUCOSAMINETRANSFERASE-RELATED"/>
    <property type="match status" value="1"/>
</dbReference>
<dbReference type="RefSeq" id="WP_281878682.1">
    <property type="nucleotide sequence ID" value="NZ_AP026976.1"/>
</dbReference>
<keyword evidence="4" id="KW-1185">Reference proteome</keyword>
<evidence type="ECO:0000313" key="4">
    <source>
        <dbReference type="Proteomes" id="UP001317870"/>
    </source>
</evidence>
<accession>A0ABN6U0F0</accession>
<dbReference type="EMBL" id="AP026978">
    <property type="protein sequence ID" value="BDT98630.1"/>
    <property type="molecule type" value="Genomic_DNA"/>
</dbReference>
<dbReference type="PANTHER" id="PTHR30160">
    <property type="entry name" value="TETRAACYLDISACCHARIDE 4'-KINASE-RELATED"/>
    <property type="match status" value="1"/>
</dbReference>
<reference evidence="3 4" key="1">
    <citation type="submission" date="2022-11" db="EMBL/GenBank/DDBJ databases">
        <title>Genome Sequencing of Nocardia sp. ON39_IFM12276 and assembly.</title>
        <authorList>
            <person name="Shimojima M."/>
            <person name="Toyokawa M."/>
            <person name="Uesaka K."/>
        </authorList>
    </citation>
    <scope>NUCLEOTIDE SEQUENCE [LARGE SCALE GENOMIC DNA]</scope>
    <source>
        <strain evidence="3 4">IFM 12276</strain>
    </source>
</reference>
<dbReference type="Proteomes" id="UP001317870">
    <property type="component" value="Chromosome"/>
</dbReference>
<keyword evidence="2" id="KW-0808">Transferase</keyword>
<evidence type="ECO:0000256" key="1">
    <source>
        <dbReference type="ARBA" id="ARBA00022676"/>
    </source>
</evidence>
<dbReference type="InterPro" id="IPR051199">
    <property type="entry name" value="LPS_LOS_Heptosyltrfase"/>
</dbReference>
<gene>
    <name evidence="3" type="ORF">IFM12276_16590</name>
</gene>
<evidence type="ECO:0000256" key="2">
    <source>
        <dbReference type="ARBA" id="ARBA00022679"/>
    </source>
</evidence>
<dbReference type="InterPro" id="IPR002201">
    <property type="entry name" value="Glyco_trans_9"/>
</dbReference>